<dbReference type="Gene3D" id="3.40.190.10">
    <property type="entry name" value="Periplasmic binding protein-like II"/>
    <property type="match status" value="1"/>
</dbReference>
<dbReference type="Proteomes" id="UP000323454">
    <property type="component" value="Unassembled WGS sequence"/>
</dbReference>
<sequence length="867" mass="90400">MTMSWNRRRTGSRVALVGFVLAILGGWAMLPAALAPAGAATVGPADGSAQAMTLTQTFDQTYAPDQAGAAYKGSVTVSRTGDLVRQRVRVSWSGLRPTVGTGQYPVVIMQCWGAPQEVTQQHCWGGKRLIDRATAVDASPVDPAVYGLRNTPQNNLLKRLLTFQARDGRKYAWDTTDVDASGNPGGFPDGSVRNGPPPDRSPDTFNEILPPIAPAVTKADGTGQQTIEVLSATQLPSLGCTASAACSLVVVPVGEPNCLPTAQIPFPSVFGPACKVTANHVDTTMRSFDSWKSPTNWSHRFVFPLSFRPTPQVCAADSRPETSLTGSPYLGQVMESWRPKFCGDPSLFKLGYANLGESDARAQFTASVSGGRTDGVNAVLTSQPATDLGKPVVYAPVAVTGFAVSFVLDDQNGNEVTSLRLNARMLAKLITQSYNAAGVGASHPTIGTNPTWWGADKEFLALNPGLAVGGVYGPGAASPVIALGGLDMMHALTGYIAADPAAVAWLAGTPDEFGTVVNPVFRNYPLPVDQAEQRDAWKVPSGVFQGRVWLDQTANRVDTVLNAAIAVLQAQQPSQTDQSCADPSKPETCVFSKPGRQPYGTRSLLALTDLGDSHVLGLSEAALQTSSGAFLPPTQTSLAYGLRATTLDQKTGILAPNYAAMDARAYPGTTVVYAGVPTSGLPKDSAGNFATFLEYAAGAGQEYGTTVGKLPDGYLALPDPLREQTRNAAKAVRAQQGDVPPPPPSVATDPAAGTLPPISAPGQAGGVTGPSDQQGGQNGTGPVAQNRTPAPAAAPATAKPSSAVTSSVKPQASAETRTDSSSFARWALPVLLGLGVLAGALAPLTPVLAQPGHPVRRWLARQLRRSR</sequence>
<feature type="transmembrane region" description="Helical" evidence="2">
    <location>
        <begin position="826"/>
        <end position="849"/>
    </location>
</feature>
<dbReference type="EMBL" id="VUOB01000055">
    <property type="protein sequence ID" value="KAA2255649.1"/>
    <property type="molecule type" value="Genomic_DNA"/>
</dbReference>
<feature type="compositionally biased region" description="Low complexity" evidence="1">
    <location>
        <begin position="789"/>
        <end position="810"/>
    </location>
</feature>
<dbReference type="RefSeq" id="WP_149852824.1">
    <property type="nucleotide sequence ID" value="NZ_VUOB01000055.1"/>
</dbReference>
<accession>A0A5B2WYY6</accession>
<keyword evidence="4" id="KW-1185">Reference proteome</keyword>
<evidence type="ECO:0000313" key="3">
    <source>
        <dbReference type="EMBL" id="KAA2255649.1"/>
    </source>
</evidence>
<keyword evidence="2" id="KW-0472">Membrane</keyword>
<proteinExistence type="predicted"/>
<evidence type="ECO:0000313" key="4">
    <source>
        <dbReference type="Proteomes" id="UP000323454"/>
    </source>
</evidence>
<feature type="region of interest" description="Disordered" evidence="1">
    <location>
        <begin position="174"/>
        <end position="203"/>
    </location>
</feature>
<protein>
    <recommendedName>
        <fullName evidence="5">PBP domain-containing protein</fullName>
    </recommendedName>
</protein>
<comment type="caution">
    <text evidence="3">The sequence shown here is derived from an EMBL/GenBank/DDBJ whole genome shotgun (WGS) entry which is preliminary data.</text>
</comment>
<evidence type="ECO:0000256" key="2">
    <source>
        <dbReference type="SAM" id="Phobius"/>
    </source>
</evidence>
<reference evidence="3 4" key="1">
    <citation type="submission" date="2019-09" db="EMBL/GenBank/DDBJ databases">
        <title>Goodfellowia gen. nov., a new genus of the Pseudonocardineae related to Actinoalloteichus, containing Goodfellowia coeruleoviolacea gen. nov., comb. nov. gen. nov., comb. nov.</title>
        <authorList>
            <person name="Labeda D."/>
        </authorList>
    </citation>
    <scope>NUCLEOTIDE SEQUENCE [LARGE SCALE GENOMIC DNA]</scope>
    <source>
        <strain evidence="3 4">AN110305</strain>
    </source>
</reference>
<evidence type="ECO:0000256" key="1">
    <source>
        <dbReference type="SAM" id="MobiDB-lite"/>
    </source>
</evidence>
<dbReference type="OrthoDB" id="5107506at2"/>
<evidence type="ECO:0008006" key="5">
    <source>
        <dbReference type="Google" id="ProtNLM"/>
    </source>
</evidence>
<keyword evidence="2" id="KW-0812">Transmembrane</keyword>
<dbReference type="SUPFAM" id="SSF53850">
    <property type="entry name" value="Periplasmic binding protein-like II"/>
    <property type="match status" value="1"/>
</dbReference>
<keyword evidence="2" id="KW-1133">Transmembrane helix</keyword>
<name>A0A5B2WYY6_9PSEU</name>
<gene>
    <name evidence="3" type="ORF">F0L68_28045</name>
</gene>
<feature type="region of interest" description="Disordered" evidence="1">
    <location>
        <begin position="725"/>
        <end position="821"/>
    </location>
</feature>
<organism evidence="3 4">
    <name type="scientific">Solihabitans fulvus</name>
    <dbReference type="NCBI Taxonomy" id="1892852"/>
    <lineage>
        <taxon>Bacteria</taxon>
        <taxon>Bacillati</taxon>
        <taxon>Actinomycetota</taxon>
        <taxon>Actinomycetes</taxon>
        <taxon>Pseudonocardiales</taxon>
        <taxon>Pseudonocardiaceae</taxon>
        <taxon>Solihabitans</taxon>
    </lineage>
</organism>
<reference evidence="3 4" key="2">
    <citation type="submission" date="2019-09" db="EMBL/GenBank/DDBJ databases">
        <authorList>
            <person name="Jin C."/>
        </authorList>
    </citation>
    <scope>NUCLEOTIDE SEQUENCE [LARGE SCALE GENOMIC DNA]</scope>
    <source>
        <strain evidence="3 4">AN110305</strain>
    </source>
</reference>
<dbReference type="AlphaFoldDB" id="A0A5B2WYY6"/>